<feature type="domain" description="CC" evidence="2">
    <location>
        <begin position="90"/>
        <end position="114"/>
    </location>
</feature>
<organism evidence="3 4">
    <name type="scientific">Steinernema glaseri</name>
    <dbReference type="NCBI Taxonomy" id="37863"/>
    <lineage>
        <taxon>Eukaryota</taxon>
        <taxon>Metazoa</taxon>
        <taxon>Ecdysozoa</taxon>
        <taxon>Nematoda</taxon>
        <taxon>Chromadorea</taxon>
        <taxon>Rhabditida</taxon>
        <taxon>Tylenchina</taxon>
        <taxon>Panagrolaimomorpha</taxon>
        <taxon>Strongyloidoidea</taxon>
        <taxon>Steinernematidae</taxon>
        <taxon>Steinernema</taxon>
    </lineage>
</organism>
<evidence type="ECO:0000259" key="2">
    <source>
        <dbReference type="Pfam" id="PF04942"/>
    </source>
</evidence>
<feature type="chain" id="PRO_5009312182" evidence="1">
    <location>
        <begin position="25"/>
        <end position="116"/>
    </location>
</feature>
<evidence type="ECO:0000313" key="4">
    <source>
        <dbReference type="WBParaSite" id="L893_g15796.t2"/>
    </source>
</evidence>
<sequence>MASVSRTLVPFLVICAVFELRIGAHEFAESDAVGPCILGHCQPNHVCQNNQCFPKLHEQAQHIGDCVNGLCPYGYKCSDTGCVKSKAELKKAIGPCINNMCPNGYTCSNSDSQCYP</sequence>
<dbReference type="WBParaSite" id="L893_g15796.t2">
    <property type="protein sequence ID" value="L893_g15796.t2"/>
    <property type="gene ID" value="L893_g15796"/>
</dbReference>
<dbReference type="Pfam" id="PF04942">
    <property type="entry name" value="CC"/>
    <property type="match status" value="1"/>
</dbReference>
<dbReference type="InterPro" id="IPR007026">
    <property type="entry name" value="CC_domain"/>
</dbReference>
<proteinExistence type="predicted"/>
<evidence type="ECO:0000256" key="1">
    <source>
        <dbReference type="SAM" id="SignalP"/>
    </source>
</evidence>
<feature type="signal peptide" evidence="1">
    <location>
        <begin position="1"/>
        <end position="24"/>
    </location>
</feature>
<keyword evidence="3" id="KW-1185">Reference proteome</keyword>
<evidence type="ECO:0000313" key="3">
    <source>
        <dbReference type="Proteomes" id="UP000095287"/>
    </source>
</evidence>
<keyword evidence="1" id="KW-0732">Signal</keyword>
<reference evidence="4" key="1">
    <citation type="submission" date="2016-11" db="UniProtKB">
        <authorList>
            <consortium name="WormBaseParasite"/>
        </authorList>
    </citation>
    <scope>IDENTIFICATION</scope>
</reference>
<dbReference type="AlphaFoldDB" id="A0A1I7YFC7"/>
<dbReference type="Proteomes" id="UP000095287">
    <property type="component" value="Unplaced"/>
</dbReference>
<accession>A0A1I7YFC7</accession>
<name>A0A1I7YFC7_9BILA</name>
<protein>
    <submittedName>
        <fullName evidence="4">CC domain-containing protein</fullName>
    </submittedName>
</protein>